<evidence type="ECO:0000256" key="2">
    <source>
        <dbReference type="ARBA" id="ARBA00006577"/>
    </source>
</evidence>
<dbReference type="AlphaFoldDB" id="U5NEW2"/>
<evidence type="ECO:0000259" key="6">
    <source>
        <dbReference type="Pfam" id="PF00254"/>
    </source>
</evidence>
<evidence type="ECO:0000256" key="5">
    <source>
        <dbReference type="ARBA" id="ARBA00023235"/>
    </source>
</evidence>
<protein>
    <recommendedName>
        <fullName evidence="3">peptidylprolyl isomerase</fullName>
        <ecNumber evidence="3">5.2.1.8</ecNumber>
    </recommendedName>
</protein>
<dbReference type="OrthoDB" id="9808891at2"/>
<reference evidence="7 8" key="1">
    <citation type="journal article" date="2013" name="Genome Biol.">
        <title>Genomic analysis reveals key aspects of prokaryotic symbiosis in the phototrophic consortium "Chlorochromatium aggregatum".</title>
        <authorList>
            <person name="Liu Z."/>
            <person name="Muller J."/>
            <person name="Li T."/>
            <person name="Alvey R.M."/>
            <person name="Vogl K."/>
            <person name="Frigaard N.U."/>
            <person name="Rockwell N.C."/>
            <person name="Boyd E.S."/>
            <person name="Tomsho L.P."/>
            <person name="Schuster S.C."/>
            <person name="Henke P."/>
            <person name="Rohde M."/>
            <person name="Overmann J."/>
            <person name="Bryant D.A."/>
        </authorList>
    </citation>
    <scope>NUCLEOTIDE SEQUENCE [LARGE SCALE GENOMIC DNA]</scope>
    <source>
        <strain evidence="7">CR</strain>
    </source>
</reference>
<sequence length="154" mass="16430">MSTAPAVIQPGSFLTLHYRLSGPKGDVVNTFPGTPATLTLGTGLLAPALEACLFGMAEDTHTVFELPAGVAFGERNPVMLQWLARQEVIDMGLPGEDYAVGDVLHFPTPNGEGEFAGVILEFRTGKNGDAIRLDFNHPLAGQPVRFEVQIISVL</sequence>
<dbReference type="EC" id="5.2.1.8" evidence="3"/>
<feature type="domain" description="PPIase FKBP-type" evidence="6">
    <location>
        <begin position="8"/>
        <end position="76"/>
    </location>
</feature>
<dbReference type="KEGG" id="cbx:Cenrod_2654"/>
<proteinExistence type="inferred from homology"/>
<dbReference type="RefSeq" id="WP_022776639.1">
    <property type="nucleotide sequence ID" value="NC_022576.1"/>
</dbReference>
<evidence type="ECO:0000256" key="1">
    <source>
        <dbReference type="ARBA" id="ARBA00000971"/>
    </source>
</evidence>
<name>U5NEW2_9BURK</name>
<dbReference type="InterPro" id="IPR048261">
    <property type="entry name" value="SlpA/SlyD-like_ins_sf"/>
</dbReference>
<evidence type="ECO:0000256" key="3">
    <source>
        <dbReference type="ARBA" id="ARBA00013194"/>
    </source>
</evidence>
<dbReference type="eggNOG" id="COG1047">
    <property type="taxonomic scope" value="Bacteria"/>
</dbReference>
<dbReference type="SUPFAM" id="SSF54534">
    <property type="entry name" value="FKBP-like"/>
    <property type="match status" value="1"/>
</dbReference>
<keyword evidence="4" id="KW-0697">Rotamase</keyword>
<keyword evidence="8" id="KW-1185">Reference proteome</keyword>
<dbReference type="PATRIC" id="fig|946483.4.peg.2681"/>
<evidence type="ECO:0000256" key="4">
    <source>
        <dbReference type="ARBA" id="ARBA00023110"/>
    </source>
</evidence>
<dbReference type="HOGENOM" id="CLU_098197_3_1_4"/>
<dbReference type="STRING" id="946483.Cenrod_2654"/>
<organism evidence="7 8">
    <name type="scientific">Candidatus Symbiobacter mobilis CR</name>
    <dbReference type="NCBI Taxonomy" id="946483"/>
    <lineage>
        <taxon>Bacteria</taxon>
        <taxon>Pseudomonadati</taxon>
        <taxon>Pseudomonadota</taxon>
        <taxon>Betaproteobacteria</taxon>
        <taxon>Burkholderiales</taxon>
        <taxon>Comamonadaceae</taxon>
    </lineage>
</organism>
<dbReference type="Gene3D" id="2.40.10.330">
    <property type="match status" value="1"/>
</dbReference>
<dbReference type="EMBL" id="CP004885">
    <property type="protein sequence ID" value="AGX88704.1"/>
    <property type="molecule type" value="Genomic_DNA"/>
</dbReference>
<comment type="similarity">
    <text evidence="2">Belongs to the FKBP-type PPIase family.</text>
</comment>
<gene>
    <name evidence="7" type="primary">slpA</name>
    <name evidence="7" type="ORF">Cenrod_2654</name>
</gene>
<dbReference type="Proteomes" id="UP000017184">
    <property type="component" value="Chromosome"/>
</dbReference>
<dbReference type="GO" id="GO:0003755">
    <property type="term" value="F:peptidyl-prolyl cis-trans isomerase activity"/>
    <property type="evidence" value="ECO:0007669"/>
    <property type="project" value="UniProtKB-KW"/>
</dbReference>
<dbReference type="InterPro" id="IPR001179">
    <property type="entry name" value="PPIase_FKBP_dom"/>
</dbReference>
<evidence type="ECO:0000313" key="8">
    <source>
        <dbReference type="Proteomes" id="UP000017184"/>
    </source>
</evidence>
<dbReference type="InterPro" id="IPR046357">
    <property type="entry name" value="PPIase_dom_sf"/>
</dbReference>
<evidence type="ECO:0000313" key="7">
    <source>
        <dbReference type="EMBL" id="AGX88704.1"/>
    </source>
</evidence>
<dbReference type="PANTHER" id="PTHR47861">
    <property type="entry name" value="FKBP-TYPE PEPTIDYL-PROLYL CIS-TRANS ISOMERASE SLYD"/>
    <property type="match status" value="1"/>
</dbReference>
<dbReference type="PANTHER" id="PTHR47861:SF4">
    <property type="entry name" value="FKBP-TYPE 16 KDA PEPTIDYL-PROLYL CIS-TRANS ISOMERASE"/>
    <property type="match status" value="1"/>
</dbReference>
<comment type="catalytic activity">
    <reaction evidence="1">
        <text>[protein]-peptidylproline (omega=180) = [protein]-peptidylproline (omega=0)</text>
        <dbReference type="Rhea" id="RHEA:16237"/>
        <dbReference type="Rhea" id="RHEA-COMP:10747"/>
        <dbReference type="Rhea" id="RHEA-COMP:10748"/>
        <dbReference type="ChEBI" id="CHEBI:83833"/>
        <dbReference type="ChEBI" id="CHEBI:83834"/>
        <dbReference type="EC" id="5.2.1.8"/>
    </reaction>
</comment>
<dbReference type="Gene3D" id="3.10.50.40">
    <property type="match status" value="1"/>
</dbReference>
<keyword evidence="5 7" id="KW-0413">Isomerase</keyword>
<dbReference type="Pfam" id="PF00254">
    <property type="entry name" value="FKBP_C"/>
    <property type="match status" value="1"/>
</dbReference>
<accession>U5NEW2</accession>